<dbReference type="FunFam" id="3.40.47.10:FF:000013">
    <property type="entry name" value="Acetyl-CoA acetyltransferase"/>
    <property type="match status" value="1"/>
</dbReference>
<evidence type="ECO:0000256" key="2">
    <source>
        <dbReference type="ARBA" id="ARBA00022679"/>
    </source>
</evidence>
<gene>
    <name evidence="8" type="ORF">SAMN04488563_2415</name>
</gene>
<dbReference type="GO" id="GO:0005737">
    <property type="term" value="C:cytoplasm"/>
    <property type="evidence" value="ECO:0007669"/>
    <property type="project" value="UniProtKB-ARBA"/>
</dbReference>
<reference evidence="9" key="1">
    <citation type="submission" date="2016-10" db="EMBL/GenBank/DDBJ databases">
        <authorList>
            <person name="Varghese N."/>
            <person name="Submissions S."/>
        </authorList>
    </citation>
    <scope>NUCLEOTIDE SEQUENCE [LARGE SCALE GENOMIC DNA]</scope>
    <source>
        <strain evidence="9">DSM 45079</strain>
    </source>
</reference>
<organism evidence="8 9">
    <name type="scientific">Jiangella alkaliphila</name>
    <dbReference type="NCBI Taxonomy" id="419479"/>
    <lineage>
        <taxon>Bacteria</taxon>
        <taxon>Bacillati</taxon>
        <taxon>Actinomycetota</taxon>
        <taxon>Actinomycetes</taxon>
        <taxon>Jiangellales</taxon>
        <taxon>Jiangellaceae</taxon>
        <taxon>Jiangella</taxon>
    </lineage>
</organism>
<evidence type="ECO:0000256" key="1">
    <source>
        <dbReference type="ARBA" id="ARBA00010982"/>
    </source>
</evidence>
<dbReference type="NCBIfam" id="NF005890">
    <property type="entry name" value="PRK07851.1"/>
    <property type="match status" value="1"/>
</dbReference>
<dbReference type="CDD" id="cd00751">
    <property type="entry name" value="thiolase"/>
    <property type="match status" value="1"/>
</dbReference>
<feature type="domain" description="Thiolase N-terminal" evidence="6">
    <location>
        <begin position="5"/>
        <end position="275"/>
    </location>
</feature>
<evidence type="ECO:0000313" key="8">
    <source>
        <dbReference type="EMBL" id="SDU52632.1"/>
    </source>
</evidence>
<keyword evidence="2 5" id="KW-0808">Transferase</keyword>
<dbReference type="AlphaFoldDB" id="A0A1H2J8J7"/>
<proteinExistence type="inferred from homology"/>
<evidence type="ECO:0000256" key="4">
    <source>
        <dbReference type="PIRSR" id="PIRSR000429-1"/>
    </source>
</evidence>
<evidence type="ECO:0000259" key="7">
    <source>
        <dbReference type="Pfam" id="PF02803"/>
    </source>
</evidence>
<feature type="active site" description="Proton acceptor" evidence="4">
    <location>
        <position position="392"/>
    </location>
</feature>
<dbReference type="Gene3D" id="3.40.47.10">
    <property type="match status" value="1"/>
</dbReference>
<keyword evidence="9" id="KW-1185">Reference proteome</keyword>
<dbReference type="PANTHER" id="PTHR43853">
    <property type="entry name" value="3-KETOACYL-COA THIOLASE, PEROXISOMAL"/>
    <property type="match status" value="1"/>
</dbReference>
<dbReference type="GO" id="GO:0010124">
    <property type="term" value="P:phenylacetate catabolic process"/>
    <property type="evidence" value="ECO:0007669"/>
    <property type="project" value="TreeGrafter"/>
</dbReference>
<dbReference type="GO" id="GO:0006635">
    <property type="term" value="P:fatty acid beta-oxidation"/>
    <property type="evidence" value="ECO:0007669"/>
    <property type="project" value="TreeGrafter"/>
</dbReference>
<dbReference type="InterPro" id="IPR020617">
    <property type="entry name" value="Thiolase_C"/>
</dbReference>
<evidence type="ECO:0000313" key="9">
    <source>
        <dbReference type="Proteomes" id="UP000182977"/>
    </source>
</evidence>
<feature type="active site" description="Acyl-thioester intermediate" evidence="4">
    <location>
        <position position="90"/>
    </location>
</feature>
<dbReference type="InterPro" id="IPR050215">
    <property type="entry name" value="Thiolase-like_sf_Thiolase"/>
</dbReference>
<accession>A0A1H2J8J7</accession>
<dbReference type="STRING" id="419479.SAMN04488563_2415"/>
<dbReference type="NCBIfam" id="TIGR01930">
    <property type="entry name" value="AcCoA-C-Actrans"/>
    <property type="match status" value="1"/>
</dbReference>
<dbReference type="GO" id="GO:0003988">
    <property type="term" value="F:acetyl-CoA C-acyltransferase activity"/>
    <property type="evidence" value="ECO:0007669"/>
    <property type="project" value="TreeGrafter"/>
</dbReference>
<keyword evidence="3 5" id="KW-0012">Acyltransferase</keyword>
<dbReference type="OrthoDB" id="4440515at2"/>
<evidence type="ECO:0000256" key="3">
    <source>
        <dbReference type="ARBA" id="ARBA00023315"/>
    </source>
</evidence>
<feature type="active site" description="Proton acceptor" evidence="4">
    <location>
        <position position="362"/>
    </location>
</feature>
<dbReference type="InterPro" id="IPR002155">
    <property type="entry name" value="Thiolase"/>
</dbReference>
<dbReference type="EMBL" id="LT629791">
    <property type="protein sequence ID" value="SDU52632.1"/>
    <property type="molecule type" value="Genomic_DNA"/>
</dbReference>
<protein>
    <submittedName>
        <fullName evidence="8">Acetyl-CoA C-acetyltransferase</fullName>
    </submittedName>
</protein>
<feature type="domain" description="Thiolase C-terminal" evidence="7">
    <location>
        <begin position="283"/>
        <end position="405"/>
    </location>
</feature>
<dbReference type="Proteomes" id="UP000182977">
    <property type="component" value="Chromosome I"/>
</dbReference>
<dbReference type="InterPro" id="IPR016039">
    <property type="entry name" value="Thiolase-like"/>
</dbReference>
<dbReference type="PIRSF" id="PIRSF000429">
    <property type="entry name" value="Ac-CoA_Ac_transf"/>
    <property type="match status" value="1"/>
</dbReference>
<dbReference type="InterPro" id="IPR020613">
    <property type="entry name" value="Thiolase_CS"/>
</dbReference>
<evidence type="ECO:0000259" key="6">
    <source>
        <dbReference type="Pfam" id="PF00108"/>
    </source>
</evidence>
<dbReference type="PROSITE" id="PS00737">
    <property type="entry name" value="THIOLASE_2"/>
    <property type="match status" value="1"/>
</dbReference>
<dbReference type="PANTHER" id="PTHR43853:SF21">
    <property type="entry name" value="STEROID 3-KETOACYL-COA THIOLASE"/>
    <property type="match status" value="1"/>
</dbReference>
<dbReference type="Pfam" id="PF00108">
    <property type="entry name" value="Thiolase_N"/>
    <property type="match status" value="1"/>
</dbReference>
<dbReference type="InterPro" id="IPR020616">
    <property type="entry name" value="Thiolase_N"/>
</dbReference>
<dbReference type="SUPFAM" id="SSF53901">
    <property type="entry name" value="Thiolase-like"/>
    <property type="match status" value="2"/>
</dbReference>
<sequence length="407" mass="42619">MPEAVIVATARSPIGRAYKGSLIDVRPDDLAVATIRAALDQVPALDPATIDDLYVGCAEPRDEQGGNVARRIAVQLGLDELPAATINRFCASSVQTARMAFHAIKAGEGDLFVSAGVECVSRYVGFGGAGVDPVETQNPLFADAQARTVRYAETNETWHDPRAGGGLPDVYIQMGQTAENVATYAGVTRADQDEFAVLSQSRAEQAAKDGFFAREIVPITRPDGQVVDNDDSPRPGTTLDKLAALQPVFRPDGTVTAGNCTPLNDGAAAVVIMSDTRARELGLTPLARIVATAASALSPEIMGLGPVESSRRALQRAGMTIDDVDLVEINEAFAAQVVPSARQLGIDYAKLNVHGGAIALGHPFGSTGARIMTTLVNGLRTRDASIGLETMCVGGGQGMAIILERLG</sequence>
<dbReference type="RefSeq" id="WP_046768536.1">
    <property type="nucleotide sequence ID" value="NZ_KQ061226.1"/>
</dbReference>
<evidence type="ECO:0000256" key="5">
    <source>
        <dbReference type="RuleBase" id="RU003557"/>
    </source>
</evidence>
<name>A0A1H2J8J7_9ACTN</name>
<dbReference type="Pfam" id="PF02803">
    <property type="entry name" value="Thiolase_C"/>
    <property type="match status" value="1"/>
</dbReference>
<comment type="similarity">
    <text evidence="1 5">Belongs to the thiolase-like superfamily. Thiolase family.</text>
</comment>